<feature type="compositionally biased region" description="Basic and acidic residues" evidence="5">
    <location>
        <begin position="223"/>
        <end position="237"/>
    </location>
</feature>
<dbReference type="GO" id="GO:0005634">
    <property type="term" value="C:nucleus"/>
    <property type="evidence" value="ECO:0007669"/>
    <property type="project" value="UniProtKB-SubCell"/>
</dbReference>
<reference evidence="7" key="1">
    <citation type="submission" date="2019-07" db="EMBL/GenBank/DDBJ databases">
        <title>Annotation for the trematode Paragonimus miyazaki's.</title>
        <authorList>
            <person name="Choi Y.-J."/>
        </authorList>
    </citation>
    <scope>NUCLEOTIDE SEQUENCE</scope>
    <source>
        <strain evidence="7">Japan</strain>
    </source>
</reference>
<dbReference type="InterPro" id="IPR036388">
    <property type="entry name" value="WH-like_DNA-bd_sf"/>
</dbReference>
<comment type="caution">
    <text evidence="7">The sequence shown here is derived from an EMBL/GenBank/DDBJ whole genome shotgun (WGS) entry which is preliminary data.</text>
</comment>
<protein>
    <recommendedName>
        <fullName evidence="6">HTH La-type RNA-binding domain-containing protein</fullName>
    </recommendedName>
</protein>
<keyword evidence="3" id="KW-0539">Nucleus</keyword>
<evidence type="ECO:0000256" key="1">
    <source>
        <dbReference type="ARBA" id="ARBA00004123"/>
    </source>
</evidence>
<dbReference type="CDD" id="cd07323">
    <property type="entry name" value="LAM"/>
    <property type="match status" value="1"/>
</dbReference>
<proteinExistence type="predicted"/>
<feature type="region of interest" description="Disordered" evidence="5">
    <location>
        <begin position="220"/>
        <end position="245"/>
    </location>
</feature>
<dbReference type="GO" id="GO:0006396">
    <property type="term" value="P:RNA processing"/>
    <property type="evidence" value="ECO:0007669"/>
    <property type="project" value="InterPro"/>
</dbReference>
<dbReference type="PROSITE" id="PS50961">
    <property type="entry name" value="HTH_LA"/>
    <property type="match status" value="1"/>
</dbReference>
<evidence type="ECO:0000256" key="4">
    <source>
        <dbReference type="PROSITE-ProRule" id="PRU00332"/>
    </source>
</evidence>
<keyword evidence="2 4" id="KW-0694">RNA-binding</keyword>
<accession>A0A8S9YPI8</accession>
<dbReference type="Gene3D" id="1.10.10.10">
    <property type="entry name" value="Winged helix-like DNA-binding domain superfamily/Winged helix DNA-binding domain"/>
    <property type="match status" value="1"/>
</dbReference>
<keyword evidence="8" id="KW-1185">Reference proteome</keyword>
<dbReference type="Proteomes" id="UP000822476">
    <property type="component" value="Unassembled WGS sequence"/>
</dbReference>
<evidence type="ECO:0000313" key="8">
    <source>
        <dbReference type="Proteomes" id="UP000822476"/>
    </source>
</evidence>
<dbReference type="SMART" id="SM00715">
    <property type="entry name" value="LA"/>
    <property type="match status" value="1"/>
</dbReference>
<comment type="subcellular location">
    <subcellularLocation>
        <location evidence="1">Nucleus</location>
    </subcellularLocation>
</comment>
<dbReference type="Pfam" id="PF05383">
    <property type="entry name" value="La"/>
    <property type="match status" value="1"/>
</dbReference>
<evidence type="ECO:0000256" key="5">
    <source>
        <dbReference type="SAM" id="MobiDB-lite"/>
    </source>
</evidence>
<organism evidence="7 8">
    <name type="scientific">Paragonimus skrjabini miyazakii</name>
    <dbReference type="NCBI Taxonomy" id="59628"/>
    <lineage>
        <taxon>Eukaryota</taxon>
        <taxon>Metazoa</taxon>
        <taxon>Spiralia</taxon>
        <taxon>Lophotrochozoa</taxon>
        <taxon>Platyhelminthes</taxon>
        <taxon>Trematoda</taxon>
        <taxon>Digenea</taxon>
        <taxon>Plagiorchiida</taxon>
        <taxon>Troglotremata</taxon>
        <taxon>Troglotrematidae</taxon>
        <taxon>Paragonimus</taxon>
    </lineage>
</organism>
<dbReference type="GO" id="GO:1990904">
    <property type="term" value="C:ribonucleoprotein complex"/>
    <property type="evidence" value="ECO:0007669"/>
    <property type="project" value="InterPro"/>
</dbReference>
<dbReference type="PRINTS" id="PR00302">
    <property type="entry name" value="LUPUSLA"/>
</dbReference>
<dbReference type="InterPro" id="IPR045180">
    <property type="entry name" value="La_dom_prot"/>
</dbReference>
<dbReference type="AlphaFoldDB" id="A0A8S9YPI8"/>
<gene>
    <name evidence="7" type="ORF">EG68_05986</name>
</gene>
<dbReference type="InterPro" id="IPR006630">
    <property type="entry name" value="La_HTH"/>
</dbReference>
<evidence type="ECO:0000313" key="7">
    <source>
        <dbReference type="EMBL" id="KAF7256835.1"/>
    </source>
</evidence>
<dbReference type="InterPro" id="IPR002344">
    <property type="entry name" value="Lupus_La"/>
</dbReference>
<dbReference type="OrthoDB" id="435402at2759"/>
<feature type="domain" description="HTH La-type RNA-binding" evidence="6">
    <location>
        <begin position="30"/>
        <end position="121"/>
    </location>
</feature>
<dbReference type="InterPro" id="IPR036390">
    <property type="entry name" value="WH_DNA-bd_sf"/>
</dbReference>
<dbReference type="PANTHER" id="PTHR22792">
    <property type="entry name" value="LUPUS LA PROTEIN-RELATED"/>
    <property type="match status" value="1"/>
</dbReference>
<dbReference type="GO" id="GO:0003723">
    <property type="term" value="F:RNA binding"/>
    <property type="evidence" value="ECO:0007669"/>
    <property type="project" value="UniProtKB-UniRule"/>
</dbReference>
<evidence type="ECO:0000256" key="2">
    <source>
        <dbReference type="ARBA" id="ARBA00022884"/>
    </source>
</evidence>
<dbReference type="EMBL" id="JTDE01002819">
    <property type="protein sequence ID" value="KAF7256835.1"/>
    <property type="molecule type" value="Genomic_DNA"/>
</dbReference>
<evidence type="ECO:0000259" key="6">
    <source>
        <dbReference type="PROSITE" id="PS50961"/>
    </source>
</evidence>
<name>A0A8S9YPI8_9TREM</name>
<evidence type="ECO:0000256" key="3">
    <source>
        <dbReference type="ARBA" id="ARBA00023242"/>
    </source>
</evidence>
<sequence>MDVPTDVTVEGNNMQLIESCQQDKENFCSAPTDDASLNLIRQQCEFYFSDVNILKDQFLLSRVKSSTDGWIKLEIIEKFKKIQKLTQNHTVVVQALSQSSTLELSKDGLCVRRRLPLPEWDSTVYYRTIIISDFPEGTSVDHAAITQSLTVNNSAPLLVRIFQPGKKVSPDLKRSQSLHPQLGVKMCAVVEFSTRSLANAAIGAVHKLWPSAYVRLLSHGSKKQTEKKSKKNAKENETSGPPPFLLNIKSSNDISKMIHIREPLGPPTEDSTGFSPGWRDLLRLERMSLAPLISPSQVALCCGVHPLIPVDSAIVSVVSHSC</sequence>
<dbReference type="SUPFAM" id="SSF46785">
    <property type="entry name" value="Winged helix' DNA-binding domain"/>
    <property type="match status" value="1"/>
</dbReference>